<dbReference type="InterPro" id="IPR043147">
    <property type="entry name" value="Penicillin_amidase_A-knob"/>
</dbReference>
<keyword evidence="2" id="KW-1185">Reference proteome</keyword>
<dbReference type="Pfam" id="PF01804">
    <property type="entry name" value="Penicil_amidase"/>
    <property type="match status" value="1"/>
</dbReference>
<dbReference type="EMBL" id="CP099968">
    <property type="protein sequence ID" value="UWL63043.1"/>
    <property type="molecule type" value="Genomic_DNA"/>
</dbReference>
<proteinExistence type="predicted"/>
<sequence>MARSFDDAWAECVSLRGEKSEKWSWGRVHQLKLSHPLQSLTDAVCIS</sequence>
<accession>A0ABY5UI36</accession>
<evidence type="ECO:0000313" key="1">
    <source>
        <dbReference type="EMBL" id="UWL63043.1"/>
    </source>
</evidence>
<protein>
    <submittedName>
        <fullName evidence="1">Uncharacterized protein</fullName>
    </submittedName>
</protein>
<gene>
    <name evidence="1" type="ORF">NIK97_15940</name>
</gene>
<organism evidence="1 2">
    <name type="scientific">Brucella pseudintermedia</name>
    <dbReference type="NCBI Taxonomy" id="370111"/>
    <lineage>
        <taxon>Bacteria</taxon>
        <taxon>Pseudomonadati</taxon>
        <taxon>Pseudomonadota</taxon>
        <taxon>Alphaproteobacteria</taxon>
        <taxon>Hyphomicrobiales</taxon>
        <taxon>Brucellaceae</taxon>
        <taxon>Brucella/Ochrobactrum group</taxon>
        <taxon>Brucella</taxon>
    </lineage>
</organism>
<dbReference type="Gene3D" id="3.60.20.10">
    <property type="entry name" value="Glutamine Phosphoribosylpyrophosphate, subunit 1, domain 1"/>
    <property type="match status" value="1"/>
</dbReference>
<reference evidence="1" key="1">
    <citation type="submission" date="2022-06" db="EMBL/GenBank/DDBJ databases">
        <title>Complete Genome Sequence of Deoxynivalenol-bioadsorption Ochrobactrum pseudintermedium ASAG-D25.</title>
        <authorList>
            <person name="Wang N."/>
        </authorList>
    </citation>
    <scope>NUCLEOTIDE SEQUENCE</scope>
    <source>
        <strain evidence="1">ASAG-D25</strain>
    </source>
</reference>
<dbReference type="InterPro" id="IPR002692">
    <property type="entry name" value="S45"/>
</dbReference>
<dbReference type="Proteomes" id="UP001058739">
    <property type="component" value="Chromosome 02"/>
</dbReference>
<dbReference type="InterPro" id="IPR029055">
    <property type="entry name" value="Ntn_hydrolases_N"/>
</dbReference>
<evidence type="ECO:0000313" key="2">
    <source>
        <dbReference type="Proteomes" id="UP001058739"/>
    </source>
</evidence>
<name>A0ABY5UI36_9HYPH</name>
<dbReference type="Gene3D" id="1.10.1400.10">
    <property type="match status" value="1"/>
</dbReference>